<dbReference type="InterPro" id="IPR036397">
    <property type="entry name" value="RNaseH_sf"/>
</dbReference>
<reference evidence="2 4" key="1">
    <citation type="submission" date="2016-05" db="EMBL/GenBank/DDBJ databases">
        <title>Microbial consortia oxidize butane by reversing methanogenesis.</title>
        <authorList>
            <person name="Laso-Perez R."/>
            <person name="Richter M."/>
            <person name="Wegener G."/>
            <person name="Musat F."/>
        </authorList>
    </citation>
    <scope>NUCLEOTIDE SEQUENCE [LARGE SCALE GENOMIC DNA]</scope>
    <source>
        <strain evidence="2">BOX2</strain>
    </source>
</reference>
<accession>A0A1F2PAZ3</accession>
<dbReference type="InterPro" id="IPR038717">
    <property type="entry name" value="Tc1-like_DDE_dom"/>
</dbReference>
<dbReference type="SUPFAM" id="SSF53098">
    <property type="entry name" value="Ribonuclease H-like"/>
    <property type="match status" value="1"/>
</dbReference>
<dbReference type="PANTHER" id="PTHR46564:SF1">
    <property type="entry name" value="TRANSPOSASE"/>
    <property type="match status" value="1"/>
</dbReference>
<keyword evidence="4" id="KW-1185">Reference proteome</keyword>
<dbReference type="Proteomes" id="UP000186940">
    <property type="component" value="Unassembled WGS sequence"/>
</dbReference>
<name>A0A1F2PAZ3_9EURY</name>
<evidence type="ECO:0000313" key="3">
    <source>
        <dbReference type="EMBL" id="OFV68362.1"/>
    </source>
</evidence>
<gene>
    <name evidence="3" type="ORF">SCAL_000038</name>
    <name evidence="2" type="ORF">SCAL_000722</name>
</gene>
<sequence>MGFYPIRGEEVIIFPENSKIESFIDFLRAIRAVNDDYKAIIVVLDNFSTHVSNRVKKEAEQLGIYLVYLPPYSPDLNPIEFVWKSIKRVISILFVDNVEVLRRIIERTFSRLAESLSFAKSWIEKFIPSWI</sequence>
<dbReference type="GO" id="GO:0003676">
    <property type="term" value="F:nucleic acid binding"/>
    <property type="evidence" value="ECO:0007669"/>
    <property type="project" value="InterPro"/>
</dbReference>
<comment type="caution">
    <text evidence="2">The sequence shown here is derived from an EMBL/GenBank/DDBJ whole genome shotgun (WGS) entry which is preliminary data.</text>
</comment>
<dbReference type="STRING" id="1838285.SCAL_000038"/>
<evidence type="ECO:0000313" key="4">
    <source>
        <dbReference type="Proteomes" id="UP000186940"/>
    </source>
</evidence>
<protein>
    <submittedName>
        <fullName evidence="2">Transposase</fullName>
    </submittedName>
</protein>
<dbReference type="Pfam" id="PF13358">
    <property type="entry name" value="DDE_3"/>
    <property type="match status" value="1"/>
</dbReference>
<proteinExistence type="predicted"/>
<dbReference type="InterPro" id="IPR012337">
    <property type="entry name" value="RNaseH-like_sf"/>
</dbReference>
<organism evidence="2 4">
    <name type="scientific">Candidatus Syntropharchaeum caldarium</name>
    <dbReference type="NCBI Taxonomy" id="1838285"/>
    <lineage>
        <taxon>Archaea</taxon>
        <taxon>Methanobacteriati</taxon>
        <taxon>Methanobacteriota</taxon>
        <taxon>Stenosarchaea group</taxon>
        <taxon>Methanomicrobia</taxon>
        <taxon>Methanosarcinales</taxon>
        <taxon>ANME-2 cluster</taxon>
        <taxon>Candidatus Syntropharchaeum</taxon>
    </lineage>
</organism>
<feature type="domain" description="Tc1-like transposase DDE" evidence="1">
    <location>
        <begin position="8"/>
        <end position="91"/>
    </location>
</feature>
<dbReference type="EMBL" id="LYOS01000002">
    <property type="protein sequence ID" value="OFV68082.1"/>
    <property type="molecule type" value="Genomic_DNA"/>
</dbReference>
<evidence type="ECO:0000313" key="2">
    <source>
        <dbReference type="EMBL" id="OFV68082.1"/>
    </source>
</evidence>
<dbReference type="AlphaFoldDB" id="A0A1F2PAZ3"/>
<evidence type="ECO:0000259" key="1">
    <source>
        <dbReference type="Pfam" id="PF13358"/>
    </source>
</evidence>
<dbReference type="Gene3D" id="3.30.420.10">
    <property type="entry name" value="Ribonuclease H-like superfamily/Ribonuclease H"/>
    <property type="match status" value="1"/>
</dbReference>
<dbReference type="InterPro" id="IPR047655">
    <property type="entry name" value="Transpos_IS630-like"/>
</dbReference>
<dbReference type="NCBIfam" id="NF033545">
    <property type="entry name" value="transpos_IS630"/>
    <property type="match status" value="1"/>
</dbReference>
<dbReference type="EMBL" id="LYOS01000001">
    <property type="protein sequence ID" value="OFV68362.1"/>
    <property type="molecule type" value="Genomic_DNA"/>
</dbReference>
<dbReference type="PANTHER" id="PTHR46564">
    <property type="entry name" value="TRANSPOSASE"/>
    <property type="match status" value="1"/>
</dbReference>